<evidence type="ECO:0000313" key="2">
    <source>
        <dbReference type="EMBL" id="KRN33816.1"/>
    </source>
</evidence>
<accession>A0A0R2FVW8</accession>
<evidence type="ECO:0000313" key="4">
    <source>
        <dbReference type="Proteomes" id="UP000051751"/>
    </source>
</evidence>
<comment type="caution">
    <text evidence="1">The sequence shown here is derived from an EMBL/GenBank/DDBJ whole genome shotgun (WGS) entry which is preliminary data.</text>
</comment>
<protein>
    <recommendedName>
        <fullName evidence="5">YolD-like protein</fullName>
    </recommendedName>
</protein>
<dbReference type="Proteomes" id="UP000051645">
    <property type="component" value="Unassembled WGS sequence"/>
</dbReference>
<name>A0A0R2FVW8_9LACO</name>
<keyword evidence="3" id="KW-1185">Reference proteome</keyword>
<proteinExistence type="predicted"/>
<organism evidence="1 4">
    <name type="scientific">Lactobacillus selangorensis</name>
    <dbReference type="NCBI Taxonomy" id="81857"/>
    <lineage>
        <taxon>Bacteria</taxon>
        <taxon>Bacillati</taxon>
        <taxon>Bacillota</taxon>
        <taxon>Bacilli</taxon>
        <taxon>Lactobacillales</taxon>
        <taxon>Lactobacillaceae</taxon>
        <taxon>Lactobacillus</taxon>
    </lineage>
</organism>
<sequence>MDRKSNTLKKFSQQVIAGYQHFFDLEQPTTPLPQMKYDQLKLFLQQSLNRHYRVRIYFNHHALEDVTLQGQLTHRLDDQRYLLQNEATNVVGIVDMRQIRYIQKID</sequence>
<evidence type="ECO:0008006" key="5">
    <source>
        <dbReference type="Google" id="ProtNLM"/>
    </source>
</evidence>
<evidence type="ECO:0000313" key="3">
    <source>
        <dbReference type="Proteomes" id="UP000051645"/>
    </source>
</evidence>
<dbReference type="Proteomes" id="UP000051751">
    <property type="component" value="Unassembled WGS sequence"/>
</dbReference>
<evidence type="ECO:0000313" key="1">
    <source>
        <dbReference type="EMBL" id="KRN29655.1"/>
    </source>
</evidence>
<dbReference type="EMBL" id="JQAZ01000001">
    <property type="protein sequence ID" value="KRN33816.1"/>
    <property type="molecule type" value="Genomic_DNA"/>
</dbReference>
<dbReference type="EMBL" id="JQAT01000001">
    <property type="protein sequence ID" value="KRN29655.1"/>
    <property type="molecule type" value="Genomic_DNA"/>
</dbReference>
<gene>
    <name evidence="1" type="ORF">IV38_GL000542</name>
    <name evidence="2" type="ORF">IV40_GL000126</name>
</gene>
<dbReference type="RefSeq" id="WP_057768377.1">
    <property type="nucleotide sequence ID" value="NZ_JQAT01000001.1"/>
</dbReference>
<dbReference type="AlphaFoldDB" id="A0A0R2FVW8"/>
<dbReference type="PATRIC" id="fig|81857.3.peg.547"/>
<reference evidence="3 4" key="1">
    <citation type="journal article" date="2015" name="Genome Announc.">
        <title>Expanding the biotechnology potential of lactobacilli through comparative genomics of 213 strains and associated genera.</title>
        <authorList>
            <person name="Sun Z."/>
            <person name="Harris H.M."/>
            <person name="McCann A."/>
            <person name="Guo C."/>
            <person name="Argimon S."/>
            <person name="Zhang W."/>
            <person name="Yang X."/>
            <person name="Jeffery I.B."/>
            <person name="Cooney J.C."/>
            <person name="Kagawa T.F."/>
            <person name="Liu W."/>
            <person name="Song Y."/>
            <person name="Salvetti E."/>
            <person name="Wrobel A."/>
            <person name="Rasinkangas P."/>
            <person name="Parkhill J."/>
            <person name="Rea M.C."/>
            <person name="O'Sullivan O."/>
            <person name="Ritari J."/>
            <person name="Douillard F.P."/>
            <person name="Paul Ross R."/>
            <person name="Yang R."/>
            <person name="Briner A.E."/>
            <person name="Felis G.E."/>
            <person name="de Vos W.M."/>
            <person name="Barrangou R."/>
            <person name="Klaenhammer T.R."/>
            <person name="Caufield P.W."/>
            <person name="Cui Y."/>
            <person name="Zhang H."/>
            <person name="O'Toole P.W."/>
        </authorList>
    </citation>
    <scope>NUCLEOTIDE SEQUENCE [LARGE SCALE GENOMIC DNA]</scope>
    <source>
        <strain evidence="1 4">ATCC BAA-66</strain>
        <strain evidence="2 3">DSM 13344</strain>
    </source>
</reference>
<dbReference type="OrthoDB" id="2295422at2"/>